<evidence type="ECO:0000256" key="3">
    <source>
        <dbReference type="SAM" id="MobiDB-lite"/>
    </source>
</evidence>
<comment type="caution">
    <text evidence="6">The sequence shown here is derived from an EMBL/GenBank/DDBJ whole genome shotgun (WGS) entry which is preliminary data.</text>
</comment>
<dbReference type="CDD" id="cd00030">
    <property type="entry name" value="C2"/>
    <property type="match status" value="1"/>
</dbReference>
<keyword evidence="2" id="KW-0106">Calcium</keyword>
<dbReference type="AlphaFoldDB" id="A0A812IG68"/>
<dbReference type="GO" id="GO:0016020">
    <property type="term" value="C:membrane"/>
    <property type="evidence" value="ECO:0007669"/>
    <property type="project" value="TreeGrafter"/>
</dbReference>
<keyword evidence="1" id="KW-0479">Metal-binding</keyword>
<feature type="compositionally biased region" description="Basic and acidic residues" evidence="3">
    <location>
        <begin position="241"/>
        <end position="252"/>
    </location>
</feature>
<dbReference type="InterPro" id="IPR000008">
    <property type="entry name" value="C2_dom"/>
</dbReference>
<dbReference type="Pfam" id="PF00168">
    <property type="entry name" value="C2"/>
    <property type="match status" value="1"/>
</dbReference>
<feature type="region of interest" description="Disordered" evidence="3">
    <location>
        <begin position="233"/>
        <end position="254"/>
    </location>
</feature>
<dbReference type="PANTHER" id="PTHR45911:SF4">
    <property type="entry name" value="MULTIPLE C2 AND TRANSMEMBRANE DOMAIN-CONTAINING PROTEIN"/>
    <property type="match status" value="1"/>
</dbReference>
<keyword evidence="4" id="KW-1133">Transmembrane helix</keyword>
<keyword evidence="4" id="KW-0472">Membrane</keyword>
<accession>A0A812IG68</accession>
<evidence type="ECO:0000256" key="1">
    <source>
        <dbReference type="ARBA" id="ARBA00022723"/>
    </source>
</evidence>
<dbReference type="EMBL" id="CAJNDS010000277">
    <property type="protein sequence ID" value="CAE7037446.1"/>
    <property type="molecule type" value="Genomic_DNA"/>
</dbReference>
<reference evidence="6" key="1">
    <citation type="submission" date="2021-02" db="EMBL/GenBank/DDBJ databases">
        <authorList>
            <person name="Dougan E. K."/>
            <person name="Rhodes N."/>
            <person name="Thang M."/>
            <person name="Chan C."/>
        </authorList>
    </citation>
    <scope>NUCLEOTIDE SEQUENCE</scope>
</reference>
<evidence type="ECO:0000256" key="4">
    <source>
        <dbReference type="SAM" id="Phobius"/>
    </source>
</evidence>
<gene>
    <name evidence="6" type="primary">Rasal1</name>
    <name evidence="6" type="ORF">SNAT2548_LOCUS4490</name>
</gene>
<feature type="transmembrane region" description="Helical" evidence="4">
    <location>
        <begin position="448"/>
        <end position="471"/>
    </location>
</feature>
<dbReference type="PANTHER" id="PTHR45911">
    <property type="entry name" value="C2 DOMAIN-CONTAINING PROTEIN"/>
    <property type="match status" value="1"/>
</dbReference>
<dbReference type="GO" id="GO:0005509">
    <property type="term" value="F:calcium ion binding"/>
    <property type="evidence" value="ECO:0007669"/>
    <property type="project" value="TreeGrafter"/>
</dbReference>
<dbReference type="OrthoDB" id="417710at2759"/>
<dbReference type="Proteomes" id="UP000604046">
    <property type="component" value="Unassembled WGS sequence"/>
</dbReference>
<evidence type="ECO:0000259" key="5">
    <source>
        <dbReference type="PROSITE" id="PS50004"/>
    </source>
</evidence>
<organism evidence="6 7">
    <name type="scientific">Symbiodinium natans</name>
    <dbReference type="NCBI Taxonomy" id="878477"/>
    <lineage>
        <taxon>Eukaryota</taxon>
        <taxon>Sar</taxon>
        <taxon>Alveolata</taxon>
        <taxon>Dinophyceae</taxon>
        <taxon>Suessiales</taxon>
        <taxon>Symbiodiniaceae</taxon>
        <taxon>Symbiodinium</taxon>
    </lineage>
</organism>
<protein>
    <submittedName>
        <fullName evidence="6">Rasal1 protein</fullName>
    </submittedName>
</protein>
<keyword evidence="7" id="KW-1185">Reference proteome</keyword>
<feature type="region of interest" description="Disordered" evidence="3">
    <location>
        <begin position="57"/>
        <end position="80"/>
    </location>
</feature>
<feature type="transmembrane region" description="Helical" evidence="4">
    <location>
        <begin position="418"/>
        <end position="436"/>
    </location>
</feature>
<keyword evidence="4" id="KW-0812">Transmembrane</keyword>
<dbReference type="Gene3D" id="2.60.40.150">
    <property type="entry name" value="C2 domain"/>
    <property type="match status" value="1"/>
</dbReference>
<evidence type="ECO:0000313" key="7">
    <source>
        <dbReference type="Proteomes" id="UP000604046"/>
    </source>
</evidence>
<sequence>MAIPSDEAPDLDAPLLDRPSFRRSERQLFNANRKGLPAGVVSRFGRVAAELFSPPVRRVQSRDSENSAGQSPWKNNLERLDRRPISQSCQELLTGSQHNEETVGPYAHLKLTVHCARQLLAMDASGTSDPYIEVYVNDVQRAKSKTIKRTLNPEFAWEVDVEIWSPFSIVSLRVVDKDFVTKDDPIGFVEFCIADLVPNGDEVRGWLELRKMEHFEGNAKRRFLKHRRRRDDSCNDELDESPLHEHDLPEHEGFEDETGFSTAVRRLNGHGLARSMSRAAETVKSQVKTLQTRVANAHPPRPAMCCAGLKNDDDDETSGFLKWRRKRLNAGEIEVSLKLETTMQSTPNHETPKHELLYTAVFAPDRIEEVVTDAEWFACCFPMPSFQSAEQLSDKFSLGSIKTFWEDLLEVLEQLLQVFVWPIVNIFLLIVGWYYWPLSFGTLAYLWLWSFWFADMICFLPLFVLVCFLVLRDHKYSNRLFAHPKVAPLNQRGLAMVAFLRSSKAMAQWIKRLVKDQGGWIDKPAGLKEFSKGTHKDGEPAQSFDELLEMLRHKNCSHFISWHRQPAKCRVCESVLEFWGDGAVCLDDVWGHVRWRCYGLPRKAKQKPDDAERQCQEGLDTEGLHLGHQRYHCPRCEVIGSDSRDICGACVHGSSGSTIMSMAETSAAKQLPIFRTHVMKAIKEVIYESGPLLETFQETMKRALRVLEYLRDPTNEQLELKVWKYCFAASAVLFVLKWILEKYFVPLLLLIMKLMLLVVGTMVILLNSGPLRRFGTAELASRRLSRCQKWRRRGGCQRWEFFKSDARGQPALRIPIKSFDTFNEEFDQSFAFPLSPYGKA</sequence>
<feature type="transmembrane region" description="Helical" evidence="4">
    <location>
        <begin position="746"/>
        <end position="766"/>
    </location>
</feature>
<dbReference type="SUPFAM" id="SSF49562">
    <property type="entry name" value="C2 domain (Calcium/lipid-binding domain, CaLB)"/>
    <property type="match status" value="1"/>
</dbReference>
<name>A0A812IG68_9DINO</name>
<evidence type="ECO:0000256" key="2">
    <source>
        <dbReference type="ARBA" id="ARBA00022837"/>
    </source>
</evidence>
<dbReference type="SMART" id="SM00239">
    <property type="entry name" value="C2"/>
    <property type="match status" value="1"/>
</dbReference>
<dbReference type="InterPro" id="IPR035892">
    <property type="entry name" value="C2_domain_sf"/>
</dbReference>
<dbReference type="PROSITE" id="PS50004">
    <property type="entry name" value="C2"/>
    <property type="match status" value="1"/>
</dbReference>
<evidence type="ECO:0000313" key="6">
    <source>
        <dbReference type="EMBL" id="CAE7037446.1"/>
    </source>
</evidence>
<proteinExistence type="predicted"/>
<feature type="domain" description="C2" evidence="5">
    <location>
        <begin position="88"/>
        <end position="207"/>
    </location>
</feature>